<dbReference type="KEGG" id="nhu:H0264_25520"/>
<protein>
    <submittedName>
        <fullName evidence="2">Uncharacterized protein</fullName>
    </submittedName>
</protein>
<keyword evidence="1" id="KW-0472">Membrane</keyword>
<keyword evidence="1" id="KW-1133">Transmembrane helix</keyword>
<dbReference type="Proteomes" id="UP000515512">
    <property type="component" value="Chromosome"/>
</dbReference>
<dbReference type="AlphaFoldDB" id="A0A7D6ZFH6"/>
<dbReference type="Pfam" id="PF20381">
    <property type="entry name" value="Rv1476"/>
    <property type="match status" value="1"/>
</dbReference>
<keyword evidence="3" id="KW-1185">Reference proteome</keyword>
<dbReference type="EMBL" id="CP059399">
    <property type="protein sequence ID" value="QLY28680.1"/>
    <property type="molecule type" value="Genomic_DNA"/>
</dbReference>
<dbReference type="InterPro" id="IPR046498">
    <property type="entry name" value="Rv1476-like"/>
</dbReference>
<proteinExistence type="predicted"/>
<evidence type="ECO:0000256" key="1">
    <source>
        <dbReference type="SAM" id="Phobius"/>
    </source>
</evidence>
<reference evidence="2 3" key="1">
    <citation type="submission" date="2020-07" db="EMBL/GenBank/DDBJ databases">
        <authorList>
            <person name="Zhuang K."/>
            <person name="Ran Y."/>
        </authorList>
    </citation>
    <scope>NUCLEOTIDE SEQUENCE [LARGE SCALE GENOMIC DNA]</scope>
    <source>
        <strain evidence="2 3">WCH-YHL-001</strain>
    </source>
</reference>
<organism evidence="2 3">
    <name type="scientific">Nocardia huaxiensis</name>
    <dbReference type="NCBI Taxonomy" id="2755382"/>
    <lineage>
        <taxon>Bacteria</taxon>
        <taxon>Bacillati</taxon>
        <taxon>Actinomycetota</taxon>
        <taxon>Actinomycetes</taxon>
        <taxon>Mycobacteriales</taxon>
        <taxon>Nocardiaceae</taxon>
        <taxon>Nocardia</taxon>
    </lineage>
</organism>
<name>A0A7D6ZFH6_9NOCA</name>
<gene>
    <name evidence="2" type="ORF">H0264_25520</name>
</gene>
<evidence type="ECO:0000313" key="3">
    <source>
        <dbReference type="Proteomes" id="UP000515512"/>
    </source>
</evidence>
<dbReference type="RefSeq" id="WP_181579886.1">
    <property type="nucleotide sequence ID" value="NZ_CP059399.1"/>
</dbReference>
<feature type="transmembrane region" description="Helical" evidence="1">
    <location>
        <begin position="141"/>
        <end position="164"/>
    </location>
</feature>
<evidence type="ECO:0000313" key="2">
    <source>
        <dbReference type="EMBL" id="QLY28680.1"/>
    </source>
</evidence>
<keyword evidence="1" id="KW-0812">Transmembrane</keyword>
<accession>A0A7D6ZFH6</accession>
<sequence length="183" mass="19558">MTVSHTSVFTPLATELPPNTDLKAIIADLASDGVAAPKGRDQEKLAAIVADAREHGIDLNLVVIQGNPGIEANLRDVANEVFKVEGGTVAVFSDDWIGTASDQFTRAKLEWAEDPAKYRNPDHTTEAVQIFVDRLEQPEGLSWTAITLVLLAGLVAVIAGLYLVKSRRAAAAPAPERPRTPVA</sequence>